<gene>
    <name evidence="4" type="ORF">AXG93_2884s1200</name>
</gene>
<dbReference type="Proteomes" id="UP000077202">
    <property type="component" value="Unassembled WGS sequence"/>
</dbReference>
<evidence type="ECO:0000313" key="4">
    <source>
        <dbReference type="EMBL" id="OAE33747.1"/>
    </source>
</evidence>
<comment type="caution">
    <text evidence="4">The sequence shown here is derived from an EMBL/GenBank/DDBJ whole genome shotgun (WGS) entry which is preliminary data.</text>
</comment>
<protein>
    <recommendedName>
        <fullName evidence="6">Beta-glucosidase</fullName>
    </recommendedName>
</protein>
<keyword evidence="3" id="KW-0472">Membrane</keyword>
<evidence type="ECO:0000256" key="1">
    <source>
        <dbReference type="ARBA" id="ARBA00010838"/>
    </source>
</evidence>
<evidence type="ECO:0008006" key="6">
    <source>
        <dbReference type="Google" id="ProtNLM"/>
    </source>
</evidence>
<reference evidence="4" key="1">
    <citation type="submission" date="2016-03" db="EMBL/GenBank/DDBJ databases">
        <title>Mechanisms controlling the formation of the plant cell surface in tip-growing cells are functionally conserved among land plants.</title>
        <authorList>
            <person name="Honkanen S."/>
            <person name="Jones V.A."/>
            <person name="Morieri G."/>
            <person name="Champion C."/>
            <person name="Hetherington A.J."/>
            <person name="Kelly S."/>
            <person name="Saint-Marcoux D."/>
            <person name="Proust H."/>
            <person name="Prescott H."/>
            <person name="Dolan L."/>
        </authorList>
    </citation>
    <scope>NUCLEOTIDE SEQUENCE [LARGE SCALE GENOMIC DNA]</scope>
    <source>
        <tissue evidence="4">Whole gametophyte</tissue>
    </source>
</reference>
<dbReference type="PANTHER" id="PTHR10353:SF316">
    <property type="entry name" value="GLYCOSIDE HYDROLASE FAMILY 1 PROTEIN"/>
    <property type="match status" value="1"/>
</dbReference>
<dbReference type="PRINTS" id="PR00131">
    <property type="entry name" value="GLHYDRLASE1"/>
</dbReference>
<dbReference type="EMBL" id="LVLJ01000572">
    <property type="protein sequence ID" value="OAE33747.1"/>
    <property type="molecule type" value="Genomic_DNA"/>
</dbReference>
<evidence type="ECO:0000256" key="3">
    <source>
        <dbReference type="SAM" id="Phobius"/>
    </source>
</evidence>
<dbReference type="PANTHER" id="PTHR10353">
    <property type="entry name" value="GLYCOSYL HYDROLASE"/>
    <property type="match status" value="1"/>
</dbReference>
<keyword evidence="5" id="KW-1185">Reference proteome</keyword>
<dbReference type="GO" id="GO:0005975">
    <property type="term" value="P:carbohydrate metabolic process"/>
    <property type="evidence" value="ECO:0007669"/>
    <property type="project" value="InterPro"/>
</dbReference>
<evidence type="ECO:0000313" key="5">
    <source>
        <dbReference type="Proteomes" id="UP000077202"/>
    </source>
</evidence>
<dbReference type="InterPro" id="IPR017853">
    <property type="entry name" value="GH"/>
</dbReference>
<accession>A0A176WKR1</accession>
<keyword evidence="3" id="KW-1133">Transmembrane helix</keyword>
<evidence type="ECO:0000256" key="2">
    <source>
        <dbReference type="RuleBase" id="RU003690"/>
    </source>
</evidence>
<feature type="transmembrane region" description="Helical" evidence="3">
    <location>
        <begin position="12"/>
        <end position="30"/>
    </location>
</feature>
<organism evidence="4 5">
    <name type="scientific">Marchantia polymorpha subsp. ruderalis</name>
    <dbReference type="NCBI Taxonomy" id="1480154"/>
    <lineage>
        <taxon>Eukaryota</taxon>
        <taxon>Viridiplantae</taxon>
        <taxon>Streptophyta</taxon>
        <taxon>Embryophyta</taxon>
        <taxon>Marchantiophyta</taxon>
        <taxon>Marchantiopsida</taxon>
        <taxon>Marchantiidae</taxon>
        <taxon>Marchantiales</taxon>
        <taxon>Marchantiaceae</taxon>
        <taxon>Marchantia</taxon>
    </lineage>
</organism>
<comment type="similarity">
    <text evidence="1 2">Belongs to the glycosyl hydrolase 1 family.</text>
</comment>
<dbReference type="GO" id="GO:0008422">
    <property type="term" value="F:beta-glucosidase activity"/>
    <property type="evidence" value="ECO:0007669"/>
    <property type="project" value="TreeGrafter"/>
</dbReference>
<dbReference type="InterPro" id="IPR001360">
    <property type="entry name" value="Glyco_hydro_1"/>
</dbReference>
<dbReference type="SUPFAM" id="SSF51445">
    <property type="entry name" value="(Trans)glycosidases"/>
    <property type="match status" value="1"/>
</dbReference>
<sequence>MAISLRKICAAWGVLLVSYVGLCFVLWPFLKLETAPGDWKVAGAGDEVLADFSASASSSSSFPQTCPADSKSGLCSPTERRFFFGLATAPAHVEDNLNDTWLEFARGHNGIFPVRAWQNVPIPEERLRFWTQPEIELDLAKETGITVFRLGIDWGRLVTEEPYNGMDQAVDMEAVERYKVILQAIRSRGMRVMLTLFHHSIPKWALIYGGWTQEKTVGYFTEFTRFAQKHFGEYVDYWITFNEPHIFVLLTHCSGTWPPGGQPSWKESLLCFTPYGHYGKAMAAISEAHKAAYNVLHEGDPKAVVGVAHHVGVIKPYGILDIPVVVFSRWLTEFKWIDDIHKHLDFCGINYYGQEILSSAGLMLVPEEEYSEAGRGVYPDGLYEVLVTFHKRYRRARPSLRYIVTENGFADARDIVRRPYLLEHLLAVNAAIQKGVPVDGYVQWTITDNWEWADGYCPKFGLVDSDRWDNLSRHPRPSYYLYQKVVRSGLILDQQRKEEWNTLQSDMRQGGIRPFCRVSDSHGRMWAESLDVPATRKIADKDWRFGKYKNPGVLEYVLRSFKVIGILLEDLGNWCMGSNPHMSLPPELRTGEL</sequence>
<dbReference type="Pfam" id="PF00232">
    <property type="entry name" value="Glyco_hydro_1"/>
    <property type="match status" value="2"/>
</dbReference>
<keyword evidence="3" id="KW-0812">Transmembrane</keyword>
<dbReference type="Gene3D" id="3.20.20.80">
    <property type="entry name" value="Glycosidases"/>
    <property type="match status" value="1"/>
</dbReference>
<dbReference type="AlphaFoldDB" id="A0A176WKR1"/>
<proteinExistence type="inferred from homology"/>
<name>A0A176WKR1_MARPO</name>